<reference evidence="1 2" key="1">
    <citation type="submission" date="2016-10" db="EMBL/GenBank/DDBJ databases">
        <title>Complete genome sequences of three Cupriavidus strains isolated from various Malaysian environments.</title>
        <authorList>
            <person name="Abdullah A.A.-A."/>
            <person name="Shafie N.A.H."/>
            <person name="Lau N.S."/>
        </authorList>
    </citation>
    <scope>NUCLEOTIDE SEQUENCE [LARGE SCALE GENOMIC DNA]</scope>
    <source>
        <strain evidence="1 2">USMAA1020</strain>
    </source>
</reference>
<gene>
    <name evidence="1" type="ORF">BKK80_25600</name>
</gene>
<name>A0ABN4TQ15_9BURK</name>
<dbReference type="Proteomes" id="UP000177515">
    <property type="component" value="Chromosome 2"/>
</dbReference>
<accession>A0ABN4TQ15</accession>
<organism evidence="1 2">
    <name type="scientific">Cupriavidus malaysiensis</name>
    <dbReference type="NCBI Taxonomy" id="367825"/>
    <lineage>
        <taxon>Bacteria</taxon>
        <taxon>Pseudomonadati</taxon>
        <taxon>Pseudomonadota</taxon>
        <taxon>Betaproteobacteria</taxon>
        <taxon>Burkholderiales</taxon>
        <taxon>Burkholderiaceae</taxon>
        <taxon>Cupriavidus</taxon>
    </lineage>
</organism>
<dbReference type="EMBL" id="CP017755">
    <property type="protein sequence ID" value="AOZ09194.1"/>
    <property type="molecule type" value="Genomic_DNA"/>
</dbReference>
<sequence>MSIRSRFIFAGNSVGSIHGLMGLPGLRLAATCLAVTALAFAGIVEQLISKMESVTGRFNGLVVLRRLHGCARGLRWLGVAGCRHPALTAWTSTTREA</sequence>
<evidence type="ECO:0000313" key="2">
    <source>
        <dbReference type="Proteomes" id="UP000177515"/>
    </source>
</evidence>
<keyword evidence="2" id="KW-1185">Reference proteome</keyword>
<evidence type="ECO:0000313" key="1">
    <source>
        <dbReference type="EMBL" id="AOZ09194.1"/>
    </source>
</evidence>
<protein>
    <submittedName>
        <fullName evidence="1">Uncharacterized protein</fullName>
    </submittedName>
</protein>
<proteinExistence type="predicted"/>
<dbReference type="RefSeq" id="WP_071020874.1">
    <property type="nucleotide sequence ID" value="NZ_CP017755.1"/>
</dbReference>